<name>A0A4Y2C9G8_ARAVE</name>
<sequence length="101" mass="12083">MKKEIRQAYEERGCTDTWLFERPHRLTVEKITQVDEERRITLWLLPMKMREREQRFVVGETVSSPDKSPKLEPFGHASEGRVKGVLKLEFWTEEEIVFGFE</sequence>
<dbReference type="Proteomes" id="UP000499080">
    <property type="component" value="Unassembled WGS sequence"/>
</dbReference>
<protein>
    <submittedName>
        <fullName evidence="1">Uncharacterized protein</fullName>
    </submittedName>
</protein>
<comment type="caution">
    <text evidence="1">The sequence shown here is derived from an EMBL/GenBank/DDBJ whole genome shotgun (WGS) entry which is preliminary data.</text>
</comment>
<organism evidence="1 2">
    <name type="scientific">Araneus ventricosus</name>
    <name type="common">Orbweaver spider</name>
    <name type="synonym">Epeira ventricosa</name>
    <dbReference type="NCBI Taxonomy" id="182803"/>
    <lineage>
        <taxon>Eukaryota</taxon>
        <taxon>Metazoa</taxon>
        <taxon>Ecdysozoa</taxon>
        <taxon>Arthropoda</taxon>
        <taxon>Chelicerata</taxon>
        <taxon>Arachnida</taxon>
        <taxon>Araneae</taxon>
        <taxon>Araneomorphae</taxon>
        <taxon>Entelegynae</taxon>
        <taxon>Araneoidea</taxon>
        <taxon>Araneidae</taxon>
        <taxon>Araneus</taxon>
    </lineage>
</organism>
<keyword evidence="2" id="KW-1185">Reference proteome</keyword>
<evidence type="ECO:0000313" key="1">
    <source>
        <dbReference type="EMBL" id="GBM01092.1"/>
    </source>
</evidence>
<gene>
    <name evidence="1" type="ORF">AVEN_136642_1</name>
</gene>
<dbReference type="AlphaFoldDB" id="A0A4Y2C9G8"/>
<accession>A0A4Y2C9G8</accession>
<dbReference type="EMBL" id="BGPR01000164">
    <property type="protein sequence ID" value="GBM01092.1"/>
    <property type="molecule type" value="Genomic_DNA"/>
</dbReference>
<proteinExistence type="predicted"/>
<reference evidence="1 2" key="1">
    <citation type="journal article" date="2019" name="Sci. Rep.">
        <title>Orb-weaving spider Araneus ventricosus genome elucidates the spidroin gene catalogue.</title>
        <authorList>
            <person name="Kono N."/>
            <person name="Nakamura H."/>
            <person name="Ohtoshi R."/>
            <person name="Moran D.A.P."/>
            <person name="Shinohara A."/>
            <person name="Yoshida Y."/>
            <person name="Fujiwara M."/>
            <person name="Mori M."/>
            <person name="Tomita M."/>
            <person name="Arakawa K."/>
        </authorList>
    </citation>
    <scope>NUCLEOTIDE SEQUENCE [LARGE SCALE GENOMIC DNA]</scope>
</reference>
<evidence type="ECO:0000313" key="2">
    <source>
        <dbReference type="Proteomes" id="UP000499080"/>
    </source>
</evidence>